<dbReference type="EMBL" id="BMAU01021435">
    <property type="protein sequence ID" value="GFY36121.1"/>
    <property type="molecule type" value="Genomic_DNA"/>
</dbReference>
<gene>
    <name evidence="1" type="ORF">TNCV_4844931</name>
</gene>
<organism evidence="1 2">
    <name type="scientific">Trichonephila clavipes</name>
    <name type="common">Golden silk orbweaver</name>
    <name type="synonym">Nephila clavipes</name>
    <dbReference type="NCBI Taxonomy" id="2585209"/>
    <lineage>
        <taxon>Eukaryota</taxon>
        <taxon>Metazoa</taxon>
        <taxon>Ecdysozoa</taxon>
        <taxon>Arthropoda</taxon>
        <taxon>Chelicerata</taxon>
        <taxon>Arachnida</taxon>
        <taxon>Araneae</taxon>
        <taxon>Araneomorphae</taxon>
        <taxon>Entelegynae</taxon>
        <taxon>Araneoidea</taxon>
        <taxon>Nephilidae</taxon>
        <taxon>Trichonephila</taxon>
    </lineage>
</organism>
<reference evidence="1" key="1">
    <citation type="submission" date="2020-08" db="EMBL/GenBank/DDBJ databases">
        <title>Multicomponent nature underlies the extraordinary mechanical properties of spider dragline silk.</title>
        <authorList>
            <person name="Kono N."/>
            <person name="Nakamura H."/>
            <person name="Mori M."/>
            <person name="Yoshida Y."/>
            <person name="Ohtoshi R."/>
            <person name="Malay A.D."/>
            <person name="Moran D.A.P."/>
            <person name="Tomita M."/>
            <person name="Numata K."/>
            <person name="Arakawa K."/>
        </authorList>
    </citation>
    <scope>NUCLEOTIDE SEQUENCE</scope>
</reference>
<protein>
    <submittedName>
        <fullName evidence="1">Uncharacterized protein</fullName>
    </submittedName>
</protein>
<accession>A0A8X7BL92</accession>
<comment type="caution">
    <text evidence="1">The sequence shown here is derived from an EMBL/GenBank/DDBJ whole genome shotgun (WGS) entry which is preliminary data.</text>
</comment>
<dbReference type="AlphaFoldDB" id="A0A8X7BL92"/>
<sequence>MSVLLDCSTVSSEESIAVDDDNVCTATIMADKDILEFVQSSKNIIDGDSEDKNEMNNTAPVSTTFYIRNVIKSVFNYLNAHSKGGWNE</sequence>
<keyword evidence="2" id="KW-1185">Reference proteome</keyword>
<proteinExistence type="predicted"/>
<evidence type="ECO:0000313" key="1">
    <source>
        <dbReference type="EMBL" id="GFY36121.1"/>
    </source>
</evidence>
<name>A0A8X7BL92_TRICX</name>
<dbReference type="Proteomes" id="UP000887159">
    <property type="component" value="Unassembled WGS sequence"/>
</dbReference>
<evidence type="ECO:0000313" key="2">
    <source>
        <dbReference type="Proteomes" id="UP000887159"/>
    </source>
</evidence>